<organism evidence="3 4">
    <name type="scientific">Phenylobacterium hankyongense</name>
    <dbReference type="NCBI Taxonomy" id="1813876"/>
    <lineage>
        <taxon>Bacteria</taxon>
        <taxon>Pseudomonadati</taxon>
        <taxon>Pseudomonadota</taxon>
        <taxon>Alphaproteobacteria</taxon>
        <taxon>Caulobacterales</taxon>
        <taxon>Caulobacteraceae</taxon>
        <taxon>Phenylobacterium</taxon>
    </lineage>
</organism>
<dbReference type="Gene3D" id="2.40.50.1020">
    <property type="entry name" value="LytTr DNA-binding domain"/>
    <property type="match status" value="1"/>
</dbReference>
<name>A0A328B2N8_9CAUL</name>
<feature type="transmembrane region" description="Helical" evidence="1">
    <location>
        <begin position="123"/>
        <end position="145"/>
    </location>
</feature>
<gene>
    <name evidence="3" type="ORF">DJ021_05405</name>
</gene>
<dbReference type="GO" id="GO:0003677">
    <property type="term" value="F:DNA binding"/>
    <property type="evidence" value="ECO:0007669"/>
    <property type="project" value="InterPro"/>
</dbReference>
<dbReference type="PROSITE" id="PS50930">
    <property type="entry name" value="HTH_LYTTR"/>
    <property type="match status" value="1"/>
</dbReference>
<feature type="transmembrane region" description="Helical" evidence="1">
    <location>
        <begin position="25"/>
        <end position="47"/>
    </location>
</feature>
<dbReference type="Proteomes" id="UP000249842">
    <property type="component" value="Unassembled WGS sequence"/>
</dbReference>
<keyword evidence="1" id="KW-1133">Transmembrane helix</keyword>
<reference evidence="4" key="1">
    <citation type="submission" date="2018-05" db="EMBL/GenBank/DDBJ databases">
        <authorList>
            <person name="Li X."/>
        </authorList>
    </citation>
    <scope>NUCLEOTIDE SEQUENCE [LARGE SCALE GENOMIC DNA]</scope>
    <source>
        <strain evidence="4">HKS-05</strain>
    </source>
</reference>
<dbReference type="SMART" id="SM00850">
    <property type="entry name" value="LytTR"/>
    <property type="match status" value="1"/>
</dbReference>
<dbReference type="RefSeq" id="WP_111456571.1">
    <property type="nucleotide sequence ID" value="NZ_QFYP01000001.1"/>
</dbReference>
<dbReference type="EMBL" id="QFYP01000001">
    <property type="protein sequence ID" value="RAK59278.1"/>
    <property type="molecule type" value="Genomic_DNA"/>
</dbReference>
<feature type="transmembrane region" description="Helical" evidence="1">
    <location>
        <begin position="87"/>
        <end position="111"/>
    </location>
</feature>
<evidence type="ECO:0000256" key="1">
    <source>
        <dbReference type="SAM" id="Phobius"/>
    </source>
</evidence>
<feature type="domain" description="HTH LytTR-type" evidence="2">
    <location>
        <begin position="164"/>
        <end position="263"/>
    </location>
</feature>
<evidence type="ECO:0000313" key="4">
    <source>
        <dbReference type="Proteomes" id="UP000249842"/>
    </source>
</evidence>
<accession>A0A328B2N8</accession>
<keyword evidence="4" id="KW-1185">Reference proteome</keyword>
<sequence>MTHLLRQAPRSAFHASRAAPITPRVVVRSLAWSGAVGAFLSFVGAFGSQGWPFLPRTLVMVAVGCAGSALGMLTFRLAGRLRFLDRSVWLQALGGALMMILPMSLVIWLVSAVSDGRPMPSSHLPGLMINSGVMCVVMTFLAVALNRNAELRITAREPAPPKFLERLPLKLRGAEVWAVEAEDHYLRLHTSKGQDLILMRLSDAVAELEGIEGAQAHRSWWVARDAIAEARRGDGRATLTLKDGSQVPVSRTYARVLRERGWI</sequence>
<keyword evidence="1" id="KW-0812">Transmembrane</keyword>
<keyword evidence="1" id="KW-0472">Membrane</keyword>
<dbReference type="InterPro" id="IPR007492">
    <property type="entry name" value="LytTR_DNA-bd_dom"/>
</dbReference>
<dbReference type="Pfam" id="PF04397">
    <property type="entry name" value="LytTR"/>
    <property type="match status" value="1"/>
</dbReference>
<evidence type="ECO:0000313" key="3">
    <source>
        <dbReference type="EMBL" id="RAK59278.1"/>
    </source>
</evidence>
<evidence type="ECO:0000259" key="2">
    <source>
        <dbReference type="PROSITE" id="PS50930"/>
    </source>
</evidence>
<protein>
    <recommendedName>
        <fullName evidence="2">HTH LytTR-type domain-containing protein</fullName>
    </recommendedName>
</protein>
<dbReference type="OrthoDB" id="7028951at2"/>
<proteinExistence type="predicted"/>
<comment type="caution">
    <text evidence="3">The sequence shown here is derived from an EMBL/GenBank/DDBJ whole genome shotgun (WGS) entry which is preliminary data.</text>
</comment>
<feature type="transmembrane region" description="Helical" evidence="1">
    <location>
        <begin position="53"/>
        <end position="75"/>
    </location>
</feature>
<dbReference type="AlphaFoldDB" id="A0A328B2N8"/>